<dbReference type="PANTHER" id="PTHR33713:SF9">
    <property type="entry name" value="ANTITOXIN"/>
    <property type="match status" value="1"/>
</dbReference>
<sequence>MALLARQEWQLQQAKAEFSKVLERSQTEGPQIVTKHGVAAAVILSVRDYEALRQKKRSFKAFLRSAPSELGELDLRRDPGGDRDVDL</sequence>
<evidence type="ECO:0000256" key="1">
    <source>
        <dbReference type="ARBA" id="ARBA00009981"/>
    </source>
</evidence>
<dbReference type="SUPFAM" id="SSF143120">
    <property type="entry name" value="YefM-like"/>
    <property type="match status" value="1"/>
</dbReference>
<dbReference type="Gene3D" id="3.40.1620.10">
    <property type="entry name" value="YefM-like domain"/>
    <property type="match status" value="1"/>
</dbReference>
<dbReference type="Proteomes" id="UP001379533">
    <property type="component" value="Chromosome"/>
</dbReference>
<name>A0ABZ2KHV3_9BACT</name>
<dbReference type="EMBL" id="CP089982">
    <property type="protein sequence ID" value="WXA98253.1"/>
    <property type="molecule type" value="Genomic_DNA"/>
</dbReference>
<comment type="similarity">
    <text evidence="1 2">Belongs to the phD/YefM antitoxin family.</text>
</comment>
<evidence type="ECO:0000256" key="2">
    <source>
        <dbReference type="RuleBase" id="RU362080"/>
    </source>
</evidence>
<dbReference type="InterPro" id="IPR051405">
    <property type="entry name" value="phD/YefM_antitoxin"/>
</dbReference>
<protein>
    <recommendedName>
        <fullName evidence="2">Antitoxin</fullName>
    </recommendedName>
</protein>
<keyword evidence="4" id="KW-1185">Reference proteome</keyword>
<evidence type="ECO:0000313" key="3">
    <source>
        <dbReference type="EMBL" id="WXA98253.1"/>
    </source>
</evidence>
<comment type="function">
    <text evidence="2">Antitoxin component of a type II toxin-antitoxin (TA) system.</text>
</comment>
<accession>A0ABZ2KHV3</accession>
<reference evidence="3 4" key="1">
    <citation type="submission" date="2021-12" db="EMBL/GenBank/DDBJ databases">
        <title>Discovery of the Pendulisporaceae a myxobacterial family with distinct sporulation behavior and unique specialized metabolism.</title>
        <authorList>
            <person name="Garcia R."/>
            <person name="Popoff A."/>
            <person name="Bader C.D."/>
            <person name="Loehr J."/>
            <person name="Walesch S."/>
            <person name="Walt C."/>
            <person name="Boldt J."/>
            <person name="Bunk B."/>
            <person name="Haeckl F.J.F.P.J."/>
            <person name="Gunesch A.P."/>
            <person name="Birkelbach J."/>
            <person name="Nuebel U."/>
            <person name="Pietschmann T."/>
            <person name="Bach T."/>
            <person name="Mueller R."/>
        </authorList>
    </citation>
    <scope>NUCLEOTIDE SEQUENCE [LARGE SCALE GENOMIC DNA]</scope>
    <source>
        <strain evidence="3 4">MSr12523</strain>
    </source>
</reference>
<dbReference type="NCBIfam" id="TIGR01552">
    <property type="entry name" value="phd_fam"/>
    <property type="match status" value="1"/>
</dbReference>
<organism evidence="3 4">
    <name type="scientific">Pendulispora brunnea</name>
    <dbReference type="NCBI Taxonomy" id="2905690"/>
    <lineage>
        <taxon>Bacteria</taxon>
        <taxon>Pseudomonadati</taxon>
        <taxon>Myxococcota</taxon>
        <taxon>Myxococcia</taxon>
        <taxon>Myxococcales</taxon>
        <taxon>Sorangiineae</taxon>
        <taxon>Pendulisporaceae</taxon>
        <taxon>Pendulispora</taxon>
    </lineage>
</organism>
<evidence type="ECO:0000313" key="4">
    <source>
        <dbReference type="Proteomes" id="UP001379533"/>
    </source>
</evidence>
<gene>
    <name evidence="3" type="ORF">LZC95_15595</name>
</gene>
<dbReference type="Pfam" id="PF02604">
    <property type="entry name" value="PhdYeFM_antitox"/>
    <property type="match status" value="1"/>
</dbReference>
<dbReference type="InterPro" id="IPR036165">
    <property type="entry name" value="YefM-like_sf"/>
</dbReference>
<proteinExistence type="inferred from homology"/>
<dbReference type="RefSeq" id="WP_394848865.1">
    <property type="nucleotide sequence ID" value="NZ_CP089982.1"/>
</dbReference>
<dbReference type="PANTHER" id="PTHR33713">
    <property type="entry name" value="ANTITOXIN YAFN-RELATED"/>
    <property type="match status" value="1"/>
</dbReference>
<dbReference type="InterPro" id="IPR006442">
    <property type="entry name" value="Antitoxin_Phd/YefM"/>
</dbReference>